<dbReference type="GO" id="GO:0005524">
    <property type="term" value="F:ATP binding"/>
    <property type="evidence" value="ECO:0007669"/>
    <property type="project" value="UniProtKB-KW"/>
</dbReference>
<evidence type="ECO:0000256" key="1">
    <source>
        <dbReference type="ARBA" id="ARBA00022741"/>
    </source>
</evidence>
<dbReference type="SUPFAM" id="SSF52540">
    <property type="entry name" value="P-loop containing nucleoside triphosphate hydrolases"/>
    <property type="match status" value="1"/>
</dbReference>
<dbReference type="InterPro" id="IPR027417">
    <property type="entry name" value="P-loop_NTPase"/>
</dbReference>
<proteinExistence type="predicted"/>
<sequence length="716" mass="79837">MWHSTTLPRLRPSDPPPPPPQNRAVTLHRKNRNVDVDKLRCDIDILSQQLMMVKARLESTLALQEEVEEDDISKENSNKNSVQQLLRVDSTDSRLSTVLFSPTSPNSMRHTPTPKPTLINIPIGNDKLRKPLSMSTSHLAHLKSPLQEAVEKRMSLCLPSSSCVMPRVKRRETFTRADDLLQKSKSTLRITKVKRAGESRQQIFDHWTDLSGYATSTSAKTFENFSRNSTPSSYTMSSVALLSMCSHEEFLEAIRERFKQGQCWFSRGGQLYFVNPFNDVSATRHLSYSVIPTVTSSLIETKQSALLLRGISGSGKSQLAEMVCLDVVDRMDTQGSISAILYAALIALRPFLSTNNSQNNQASKAVLASCILLNNLNFREENNMVDIENLPDLEDASALLGVSALAMYRAIVTSSIDGFGRHSVMDCQTIRDNFVSAIYARTVHYVQQEINNLLDSFPDNGSLITDSGVSVGNSSTDSHTIHVVDVPGYVRSNNNSLAELLVNSVNDILQATNPDSVDLFDIRSCTFAFAVKLFCNDVERQIIDRNYESRAIDWPIKGVSVIQNVLQSIKKLQFVISDATTQQIICLKSNDHLEYARLQDFTLTGQLELYRLVIANSSRSSLRLGSTRDPSSIPLIPNPRSYEIRDGRKHRFPQRRNVVIDFQDPTSGVSLRAGEIVKTLGFSGECYLVETGRKARATVPVSFTEKSIPPAGTFHN</sequence>
<dbReference type="Gene3D" id="3.40.850.10">
    <property type="entry name" value="Kinesin motor domain"/>
    <property type="match status" value="1"/>
</dbReference>
<dbReference type="GO" id="GO:0016020">
    <property type="term" value="C:membrane"/>
    <property type="evidence" value="ECO:0007669"/>
    <property type="project" value="TreeGrafter"/>
</dbReference>
<dbReference type="GO" id="GO:0015629">
    <property type="term" value="C:actin cytoskeleton"/>
    <property type="evidence" value="ECO:0007669"/>
    <property type="project" value="TreeGrafter"/>
</dbReference>
<dbReference type="PANTHER" id="PTHR13140">
    <property type="entry name" value="MYOSIN"/>
    <property type="match status" value="1"/>
</dbReference>
<feature type="compositionally biased region" description="Polar residues" evidence="3">
    <location>
        <begin position="98"/>
        <end position="110"/>
    </location>
</feature>
<dbReference type="EMBL" id="CAJGYM010000002">
    <property type="protein sequence ID" value="CAD6185118.1"/>
    <property type="molecule type" value="Genomic_DNA"/>
</dbReference>
<organism evidence="4 5">
    <name type="scientific">Caenorhabditis auriculariae</name>
    <dbReference type="NCBI Taxonomy" id="2777116"/>
    <lineage>
        <taxon>Eukaryota</taxon>
        <taxon>Metazoa</taxon>
        <taxon>Ecdysozoa</taxon>
        <taxon>Nematoda</taxon>
        <taxon>Chromadorea</taxon>
        <taxon>Rhabditida</taxon>
        <taxon>Rhabditina</taxon>
        <taxon>Rhabditomorpha</taxon>
        <taxon>Rhabditoidea</taxon>
        <taxon>Rhabditidae</taxon>
        <taxon>Peloderinae</taxon>
        <taxon>Caenorhabditis</taxon>
    </lineage>
</organism>
<keyword evidence="1" id="KW-0547">Nucleotide-binding</keyword>
<dbReference type="Gene3D" id="1.20.120.720">
    <property type="entry name" value="Myosin VI head, motor domain, U50 subdomain"/>
    <property type="match status" value="1"/>
</dbReference>
<reference evidence="4" key="1">
    <citation type="submission" date="2020-10" db="EMBL/GenBank/DDBJ databases">
        <authorList>
            <person name="Kikuchi T."/>
        </authorList>
    </citation>
    <scope>NUCLEOTIDE SEQUENCE</scope>
    <source>
        <strain evidence="4">NKZ352</strain>
    </source>
</reference>
<dbReference type="PANTHER" id="PTHR13140:SF854">
    <property type="entry name" value="MYOSIN MOTOR DOMAIN-CONTAINING PROTEIN"/>
    <property type="match status" value="1"/>
</dbReference>
<feature type="region of interest" description="Disordered" evidence="3">
    <location>
        <begin position="1"/>
        <end position="25"/>
    </location>
</feature>
<comment type="caution">
    <text evidence="4">The sequence shown here is derived from an EMBL/GenBank/DDBJ whole genome shotgun (WGS) entry which is preliminary data.</text>
</comment>
<dbReference type="GO" id="GO:0000146">
    <property type="term" value="F:microfilament motor activity"/>
    <property type="evidence" value="ECO:0007669"/>
    <property type="project" value="TreeGrafter"/>
</dbReference>
<evidence type="ECO:0000256" key="3">
    <source>
        <dbReference type="SAM" id="MobiDB-lite"/>
    </source>
</evidence>
<dbReference type="GO" id="GO:0007015">
    <property type="term" value="P:actin filament organization"/>
    <property type="evidence" value="ECO:0007669"/>
    <property type="project" value="TreeGrafter"/>
</dbReference>
<evidence type="ECO:0000313" key="5">
    <source>
        <dbReference type="Proteomes" id="UP000835052"/>
    </source>
</evidence>
<dbReference type="Gene3D" id="1.20.58.530">
    <property type="match status" value="1"/>
</dbReference>
<dbReference type="OrthoDB" id="5872781at2759"/>
<evidence type="ECO:0000313" key="4">
    <source>
        <dbReference type="EMBL" id="CAD6185118.1"/>
    </source>
</evidence>
<feature type="region of interest" description="Disordered" evidence="3">
    <location>
        <begin position="98"/>
        <end position="118"/>
    </location>
</feature>
<keyword evidence="5" id="KW-1185">Reference proteome</keyword>
<gene>
    <name evidence="4" type="ORF">CAUJ_LOCUS1037</name>
</gene>
<dbReference type="Proteomes" id="UP000835052">
    <property type="component" value="Unassembled WGS sequence"/>
</dbReference>
<dbReference type="GO" id="GO:0051015">
    <property type="term" value="F:actin filament binding"/>
    <property type="evidence" value="ECO:0007669"/>
    <property type="project" value="TreeGrafter"/>
</dbReference>
<keyword evidence="2" id="KW-0067">ATP-binding</keyword>
<evidence type="ECO:0008006" key="6">
    <source>
        <dbReference type="Google" id="ProtNLM"/>
    </source>
</evidence>
<evidence type="ECO:0000256" key="2">
    <source>
        <dbReference type="ARBA" id="ARBA00022840"/>
    </source>
</evidence>
<dbReference type="GO" id="GO:0005737">
    <property type="term" value="C:cytoplasm"/>
    <property type="evidence" value="ECO:0007669"/>
    <property type="project" value="TreeGrafter"/>
</dbReference>
<dbReference type="InterPro" id="IPR036961">
    <property type="entry name" value="Kinesin_motor_dom_sf"/>
</dbReference>
<protein>
    <recommendedName>
        <fullName evidence="6">Myosin motor domain-containing protein</fullName>
    </recommendedName>
</protein>
<name>A0A8S1GQV8_9PELO</name>
<accession>A0A8S1GQV8</accession>
<dbReference type="AlphaFoldDB" id="A0A8S1GQV8"/>